<dbReference type="InterPro" id="IPR006600">
    <property type="entry name" value="HTH_CenpB_DNA-bd_dom"/>
</dbReference>
<dbReference type="WBParaSite" id="Gr19_v10_g6049.t1">
    <property type="protein sequence ID" value="Gr19_v10_g6049.t1"/>
    <property type="gene ID" value="Gr19_v10_g6049"/>
</dbReference>
<proteinExistence type="predicted"/>
<keyword evidence="1" id="KW-0238">DNA-binding</keyword>
<reference evidence="5" key="1">
    <citation type="submission" date="2022-11" db="UniProtKB">
        <authorList>
            <consortium name="WormBaseParasite"/>
        </authorList>
    </citation>
    <scope>IDENTIFICATION</scope>
</reference>
<dbReference type="InterPro" id="IPR057560">
    <property type="entry name" value="Znf_SCAND3"/>
</dbReference>
<evidence type="ECO:0000259" key="3">
    <source>
        <dbReference type="Pfam" id="PF23663"/>
    </source>
</evidence>
<organism evidence="4 5">
    <name type="scientific">Globodera rostochiensis</name>
    <name type="common">Golden nematode worm</name>
    <name type="synonym">Heterodera rostochiensis</name>
    <dbReference type="NCBI Taxonomy" id="31243"/>
    <lineage>
        <taxon>Eukaryota</taxon>
        <taxon>Metazoa</taxon>
        <taxon>Ecdysozoa</taxon>
        <taxon>Nematoda</taxon>
        <taxon>Chromadorea</taxon>
        <taxon>Rhabditida</taxon>
        <taxon>Tylenchina</taxon>
        <taxon>Tylenchomorpha</taxon>
        <taxon>Tylenchoidea</taxon>
        <taxon>Heteroderidae</taxon>
        <taxon>Heteroderinae</taxon>
        <taxon>Globodera</taxon>
    </lineage>
</organism>
<evidence type="ECO:0000313" key="4">
    <source>
        <dbReference type="Proteomes" id="UP000887572"/>
    </source>
</evidence>
<dbReference type="AlphaFoldDB" id="A0A914I1M4"/>
<dbReference type="Pfam" id="PF03221">
    <property type="entry name" value="HTH_Tnp_Tc5"/>
    <property type="match status" value="1"/>
</dbReference>
<keyword evidence="4" id="KW-1185">Reference proteome</keyword>
<evidence type="ECO:0000256" key="1">
    <source>
        <dbReference type="ARBA" id="ARBA00023125"/>
    </source>
</evidence>
<sequence>MDSICCVCKLKYQGSHQCSSCKMPCHAICGDAADEEGYGAQVVCFICKNKESGIAANDQNVGEKDEDEPQLHDDDDGILVDRKRYRHNDATKKLDAIEWAWKNSIKSAAKKFRVNRKSIQLWMKQEDKLKQQMNSGGGKRKRLDGGGRAVQHLNIDTTLADWIKEMRLNKKPVTRSIIKNKAAALFVDTDIKELSKEMIIKSFEVCGLATTSDGYGDDRINCFKPDGSIGARGIELLREFRGKKTMKDGRNDVEEAGLSEDENDVELGGVGDDDELFFQI</sequence>
<accession>A0A914I1M4</accession>
<dbReference type="Pfam" id="PF23663">
    <property type="entry name" value="Znf_SCAND3"/>
    <property type="match status" value="1"/>
</dbReference>
<evidence type="ECO:0000259" key="2">
    <source>
        <dbReference type="Pfam" id="PF03221"/>
    </source>
</evidence>
<protein>
    <submittedName>
        <fullName evidence="5">HTH CENPB-type domain-containing protein</fullName>
    </submittedName>
</protein>
<name>A0A914I1M4_GLORO</name>
<dbReference type="GO" id="GO:0003677">
    <property type="term" value="F:DNA binding"/>
    <property type="evidence" value="ECO:0007669"/>
    <property type="project" value="UniProtKB-KW"/>
</dbReference>
<feature type="domain" description="HTH CENPB-type" evidence="2">
    <location>
        <begin position="155"/>
        <end position="188"/>
    </location>
</feature>
<evidence type="ECO:0000313" key="5">
    <source>
        <dbReference type="WBParaSite" id="Gr19_v10_g6049.t1"/>
    </source>
</evidence>
<feature type="domain" description="SCAN" evidence="3">
    <location>
        <begin position="14"/>
        <end position="53"/>
    </location>
</feature>
<dbReference type="Proteomes" id="UP000887572">
    <property type="component" value="Unplaced"/>
</dbReference>